<evidence type="ECO:0000313" key="2">
    <source>
        <dbReference type="EMBL" id="AJD93084.1"/>
    </source>
</evidence>
<protein>
    <recommendedName>
        <fullName evidence="4">DUF2325 domain-containing protein</fullName>
    </recommendedName>
</protein>
<evidence type="ECO:0000313" key="3">
    <source>
        <dbReference type="Proteomes" id="UP000031449"/>
    </source>
</evidence>
<dbReference type="BioCyc" id="JESP1508404:G14D9-13050-MONOMER"/>
<dbReference type="AlphaFoldDB" id="A0A0B5AYK3"/>
<keyword evidence="1" id="KW-0175">Coiled coil</keyword>
<evidence type="ECO:0008006" key="4">
    <source>
        <dbReference type="Google" id="ProtNLM"/>
    </source>
</evidence>
<geneLocation type="plasmid" evidence="3"/>
<gene>
    <name evidence="2" type="ORF">JMA_37660</name>
</gene>
<dbReference type="Proteomes" id="UP000031449">
    <property type="component" value="Plasmid unnamed"/>
</dbReference>
<evidence type="ECO:0000256" key="1">
    <source>
        <dbReference type="SAM" id="Coils"/>
    </source>
</evidence>
<accession>A0A0B5AYK3</accession>
<reference evidence="2 3" key="1">
    <citation type="submission" date="2014-08" db="EMBL/GenBank/DDBJ databases">
        <title>Complete genome of a marine bacteria Jeotgalibacillus malaysiensis.</title>
        <authorList>
            <person name="Yaakop A.S."/>
            <person name="Chan K.-G."/>
            <person name="Goh K.M."/>
        </authorList>
    </citation>
    <scope>NUCLEOTIDE SEQUENCE [LARGE SCALE GENOMIC DNA]</scope>
    <source>
        <strain evidence="2 3">D5</strain>
        <plasmid evidence="3">Plasmid</plasmid>
    </source>
</reference>
<keyword evidence="3" id="KW-1185">Reference proteome</keyword>
<name>A0A0B5AYK3_9BACL</name>
<feature type="coiled-coil region" evidence="1">
    <location>
        <begin position="306"/>
        <end position="387"/>
    </location>
</feature>
<proteinExistence type="predicted"/>
<sequence length="517" mass="61278">MIGGSPAKYILDFGGEWIDIRPYFFVALSADERSRAYIEEKYRKKKWEYFAHYQKSDFRTHSLLQCYPVKMEKAIKMAIGIYEEAEATNNYDVLLAITKFAYRDLYRFVEQKQMFDEEEYQRFFTRRTKGGMLNTRGYVHSMFVAVFLCFNFRKNFGLGLETASVMMGVIQTPNTPEQRQKMWEQNENNIKEKISVLKEMHHLNTFKSGESVWEMHAKEMAKVEEMFKEGKQDESNFPEQVNQRMSTLIFFGDVLESAGIDPIEVQTVNLSEEEFRSILIEYTRVVDEYPASQLQFNQTFPAVFYIRQLAKMYNEAKKALLDTSEEEKYVVVLEKHNAIKKKEDELIRLEEKLHKREEALKKRAKEAEQQVKELERQNRLLDKEVRDLKPLQKEVAGVRSMLYHATEKPKTNELTLAEKREKLDTERIVFFGGHPNWIQKTKDLFPEARFLEVEDINRKLSFIKNYDVVCINTDHFNHGFYEKLMNELSRHEVKLVYIQGATNEERVIGMLYKGIYE</sequence>
<dbReference type="EMBL" id="CP009417">
    <property type="protein sequence ID" value="AJD93084.1"/>
    <property type="molecule type" value="Genomic_DNA"/>
</dbReference>
<dbReference type="OrthoDB" id="1625520at2"/>
<organism evidence="2 3">
    <name type="scientific">Jeotgalibacillus malaysiensis</name>
    <dbReference type="NCBI Taxonomy" id="1508404"/>
    <lineage>
        <taxon>Bacteria</taxon>
        <taxon>Bacillati</taxon>
        <taxon>Bacillota</taxon>
        <taxon>Bacilli</taxon>
        <taxon>Bacillales</taxon>
        <taxon>Caryophanaceae</taxon>
        <taxon>Jeotgalibacillus</taxon>
    </lineage>
</organism>
<dbReference type="HOGENOM" id="CLU_516453_0_0_9"/>
<dbReference type="KEGG" id="jeo:JMA_37660"/>
<keyword evidence="2" id="KW-0614">Plasmid</keyword>